<proteinExistence type="predicted"/>
<dbReference type="RefSeq" id="WP_093086496.1">
    <property type="nucleotide sequence ID" value="NZ_FNBE01000012.1"/>
</dbReference>
<dbReference type="AlphaFoldDB" id="A0A1G7UM34"/>
<keyword evidence="2" id="KW-1185">Reference proteome</keyword>
<evidence type="ECO:0000313" key="2">
    <source>
        <dbReference type="Proteomes" id="UP000198967"/>
    </source>
</evidence>
<organism evidence="1 2">
    <name type="scientific">Pseudonocardia oroxyli</name>
    <dbReference type="NCBI Taxonomy" id="366584"/>
    <lineage>
        <taxon>Bacteria</taxon>
        <taxon>Bacillati</taxon>
        <taxon>Actinomycetota</taxon>
        <taxon>Actinomycetes</taxon>
        <taxon>Pseudonocardiales</taxon>
        <taxon>Pseudonocardiaceae</taxon>
        <taxon>Pseudonocardia</taxon>
    </lineage>
</organism>
<dbReference type="EMBL" id="FNBE01000012">
    <property type="protein sequence ID" value="SDG48159.1"/>
    <property type="molecule type" value="Genomic_DNA"/>
</dbReference>
<accession>A0A1G7UM34</accession>
<dbReference type="Proteomes" id="UP000198967">
    <property type="component" value="Unassembled WGS sequence"/>
</dbReference>
<sequence>MAQQLDHIAMTRLVTQLMAAGVCAPQELTDAIDKARWSVGDPMDLAVYEQAVRDADDEESYRSAVRDLAEACSINQGTSHHRFRSTLEAHAGRAYAHALTSIADDLFESLASVIATHAEAFEAAVVGIPGDVIVRDALELSPEDAIAIDTSKSAAKAMQDARTAWTSLSNLTGRTPTIGGTGPSKYLASVYELGCPESTTVANRAAAAIFDRKHLALGRALDPFWAMTQQGIAIEPGSVPEAAYERREGAQAFDVAATEDELPKGKAKGRAVFKVSAWDMFR</sequence>
<name>A0A1G7UM34_PSEOR</name>
<protein>
    <submittedName>
        <fullName evidence="1">Uncharacterized protein</fullName>
    </submittedName>
</protein>
<reference evidence="1 2" key="1">
    <citation type="submission" date="2016-10" db="EMBL/GenBank/DDBJ databases">
        <authorList>
            <person name="de Groot N.N."/>
        </authorList>
    </citation>
    <scope>NUCLEOTIDE SEQUENCE [LARGE SCALE GENOMIC DNA]</scope>
    <source>
        <strain evidence="1 2">CGMCC 4.3143</strain>
    </source>
</reference>
<gene>
    <name evidence="1" type="ORF">SAMN05216377_11278</name>
</gene>
<evidence type="ECO:0000313" key="1">
    <source>
        <dbReference type="EMBL" id="SDG48159.1"/>
    </source>
</evidence>